<dbReference type="InterPro" id="IPR000571">
    <property type="entry name" value="Znf_CCCH"/>
</dbReference>
<proteinExistence type="predicted"/>
<keyword evidence="6" id="KW-1185">Reference proteome</keyword>
<feature type="zinc finger region" description="C3H1-type" evidence="2">
    <location>
        <begin position="1"/>
        <end position="22"/>
    </location>
</feature>
<organism evidence="5 6">
    <name type="scientific">Orbilia ellipsospora</name>
    <dbReference type="NCBI Taxonomy" id="2528407"/>
    <lineage>
        <taxon>Eukaryota</taxon>
        <taxon>Fungi</taxon>
        <taxon>Dikarya</taxon>
        <taxon>Ascomycota</taxon>
        <taxon>Pezizomycotina</taxon>
        <taxon>Orbiliomycetes</taxon>
        <taxon>Orbiliales</taxon>
        <taxon>Orbiliaceae</taxon>
        <taxon>Orbilia</taxon>
    </lineage>
</organism>
<dbReference type="InterPro" id="IPR041677">
    <property type="entry name" value="DNA2/NAM7_AAA_11"/>
</dbReference>
<dbReference type="Proteomes" id="UP001365542">
    <property type="component" value="Unassembled WGS sequence"/>
</dbReference>
<evidence type="ECO:0000256" key="1">
    <source>
        <dbReference type="ARBA" id="ARBA00022806"/>
    </source>
</evidence>
<evidence type="ECO:0000313" key="5">
    <source>
        <dbReference type="EMBL" id="KAK6530408.1"/>
    </source>
</evidence>
<dbReference type="GO" id="GO:0008270">
    <property type="term" value="F:zinc ion binding"/>
    <property type="evidence" value="ECO:0007669"/>
    <property type="project" value="UniProtKB-KW"/>
</dbReference>
<dbReference type="CDD" id="cd17936">
    <property type="entry name" value="EEXXEc_NFX1"/>
    <property type="match status" value="1"/>
</dbReference>
<feature type="compositionally biased region" description="Polar residues" evidence="3">
    <location>
        <begin position="50"/>
        <end position="68"/>
    </location>
</feature>
<reference evidence="5 6" key="1">
    <citation type="submission" date="2019-10" db="EMBL/GenBank/DDBJ databases">
        <authorList>
            <person name="Palmer J.M."/>
        </authorList>
    </citation>
    <scope>NUCLEOTIDE SEQUENCE [LARGE SCALE GENOMIC DNA]</scope>
    <source>
        <strain evidence="5 6">TWF694</strain>
    </source>
</reference>
<dbReference type="EMBL" id="JAVHJO010000013">
    <property type="protein sequence ID" value="KAK6530408.1"/>
    <property type="molecule type" value="Genomic_DNA"/>
</dbReference>
<feature type="region of interest" description="Disordered" evidence="3">
    <location>
        <begin position="50"/>
        <end position="79"/>
    </location>
</feature>
<evidence type="ECO:0000313" key="6">
    <source>
        <dbReference type="Proteomes" id="UP001365542"/>
    </source>
</evidence>
<dbReference type="InterPro" id="IPR041679">
    <property type="entry name" value="DNA2/NAM7-like_C"/>
</dbReference>
<feature type="domain" description="C3H1-type" evidence="4">
    <location>
        <begin position="1"/>
        <end position="22"/>
    </location>
</feature>
<keyword evidence="2" id="KW-0862">Zinc</keyword>
<comment type="caution">
    <text evidence="5">The sequence shown here is derived from an EMBL/GenBank/DDBJ whole genome shotgun (WGS) entry which is preliminary data.</text>
</comment>
<dbReference type="SUPFAM" id="SSF52540">
    <property type="entry name" value="P-loop containing nucleoside triphosphate hydrolases"/>
    <property type="match status" value="1"/>
</dbReference>
<dbReference type="Gene3D" id="3.40.50.300">
    <property type="entry name" value="P-loop containing nucleotide triphosphate hydrolases"/>
    <property type="match status" value="2"/>
</dbReference>
<evidence type="ECO:0000256" key="3">
    <source>
        <dbReference type="SAM" id="MobiDB-lite"/>
    </source>
</evidence>
<dbReference type="GO" id="GO:0031048">
    <property type="term" value="P:regulatory ncRNA-mediated heterochromatin formation"/>
    <property type="evidence" value="ECO:0007669"/>
    <property type="project" value="TreeGrafter"/>
</dbReference>
<dbReference type="CDD" id="cd18808">
    <property type="entry name" value="SF1_C_Upf1"/>
    <property type="match status" value="1"/>
</dbReference>
<dbReference type="InterPro" id="IPR027417">
    <property type="entry name" value="P-loop_NTPase"/>
</dbReference>
<evidence type="ECO:0000259" key="4">
    <source>
        <dbReference type="PROSITE" id="PS50103"/>
    </source>
</evidence>
<keyword evidence="2" id="KW-0863">Zinc-finger</keyword>
<name>A0AAV9WZ76_9PEZI</name>
<dbReference type="PANTHER" id="PTHR10887:SF445">
    <property type="entry name" value="NFX1-TYPE ZINC FINGER-CONTAINING PROTEIN 1"/>
    <property type="match status" value="1"/>
</dbReference>
<dbReference type="Pfam" id="PF13087">
    <property type="entry name" value="AAA_12"/>
    <property type="match status" value="1"/>
</dbReference>
<accession>A0AAV9WZ76</accession>
<sequence length="1370" mass="154470">MCFEWRERRCRRPNCKFSHDETAVAQCKAFQRTRVCKFGTKCKFGHFTGDPSSASSKPVVKTPTSPTGNGDIVVNATPPPPLNPLQSWRKICRIRSQYSATQMKTFLEGALKLIQESSEIETVQQVIKELSEKENLQHVQQLLEADLDYNGSMGTINFLTHATTFLRIITNSEFQGSIVVERFAGTVYNVIHGVQGTRGNRFFERLLSRSQTLMGDDPELYTEVLPMIVSALKHTIQLNSNALINEGTKQVAREALSQAKEQGLLLNPEMRTLHQNFKIINEQLQLGEKIPSLIPEKARGTGMASFFSSYAGWLAGGSKGVAHASLHPAVQANVRLPGDLSGLGPRHDNDHASIADIRILPTAEEIRSIEPEYLPKMGGDTIHLDRSQRLLDSQFRLLREDNIGCLRESLRQIIENRNNLENLQKHRRKNDGVKRFSSAGVAVLIHQNVIVEEISFSTNQGLKIRITFNQPISNTSARDRRDWWANEKILDFNTLVCILNQENEAVFFTVSDRWVTRGDIKGDLYRDGKSNKSEVGKILTLAEDPFRACVILSFADAVREKDVKWLYRVASSHDSSKIDLLEFPRTLLASFRPILQGLQKRINKTQAIPFIDWLAPDPSVDFQIDNEGKDKVAVRPPPYASKPGFHFELNSIFTERALESLPLVPGSTDFEIKRLLDRTTLDDGQATSLIKALSREVGLIQGPPGTGKSFVGTKLVKVLLESKFRASLGPIICVCYTNHALDQFLEHLLDIGVNSIIRLGSRSKSERLEPYLLRNLTQAAENTKLEKTQMWELRNEMRELTEDASDYCKIISNPESEAIMRSHILENYPLLYKPLFEEVEDEEGFVVKRGTGKEKPFAAWRKLARQGILKRSFREIKAQIIKGSDPWSFSLEERYEVLRYWKTEMVQNATVGLARVTAEHREASEKLAIVRKEWDRRTLQRADIIGVTTTSLALHADLLERIQAKVLFCEEAGEILEAHTITTLIPSIEQMILIGDHEQLRPHIANFDLSIESQKGQSYALDVSLFERLARQPYGNLALTFPIASLNTQRRMHPSIADLIRLKTYPSLLDKVPDYPRVPGMKKRLFWMNHTHPDSKGDAIRLTTSYDNEFEQEMVISLVTHLLHQGVFKEKQIAVLTPYLGQMSKLRRLLSNSFDIIVGTKDQEALEAEGFLDEDSDEEQPKPTSITVKKSSLAAAVRIATIDNFQGEEAEVAIISLVRSNKEGKCGFLKTSNRINVLLSRAKWGMYIIGNSQTAGSVSMWSQVIHHMNLQGCLGDSLELECERHKDIPIHVASKEDFVRYAPEGGCRLGWEKRYLDASTRYKLSAAATLPAANFDVLVFVARSSAVDMFAAAFVEIVANLLRNCLATSI</sequence>
<keyword evidence="1" id="KW-0547">Nucleotide-binding</keyword>
<dbReference type="PANTHER" id="PTHR10887">
    <property type="entry name" value="DNA2/NAM7 HELICASE FAMILY"/>
    <property type="match status" value="1"/>
</dbReference>
<keyword evidence="1" id="KW-0067">ATP-binding</keyword>
<protein>
    <recommendedName>
        <fullName evidence="4">C3H1-type domain-containing protein</fullName>
    </recommendedName>
</protein>
<feature type="zinc finger region" description="C3H1-type" evidence="2">
    <location>
        <begin position="26"/>
        <end position="49"/>
    </location>
</feature>
<dbReference type="InterPro" id="IPR045055">
    <property type="entry name" value="DNA2/NAM7-like"/>
</dbReference>
<dbReference type="Gene3D" id="4.10.1000.10">
    <property type="entry name" value="Zinc finger, CCCH-type"/>
    <property type="match status" value="1"/>
</dbReference>
<dbReference type="Pfam" id="PF00642">
    <property type="entry name" value="zf-CCCH"/>
    <property type="match status" value="1"/>
</dbReference>
<dbReference type="FunFam" id="3.40.50.300:FF:001660">
    <property type="entry name" value="NF-X1 finger and helicase protein, putative"/>
    <property type="match status" value="1"/>
</dbReference>
<dbReference type="GO" id="GO:0004386">
    <property type="term" value="F:helicase activity"/>
    <property type="evidence" value="ECO:0007669"/>
    <property type="project" value="InterPro"/>
</dbReference>
<dbReference type="Pfam" id="PF13086">
    <property type="entry name" value="AAA_11"/>
    <property type="match status" value="1"/>
</dbReference>
<dbReference type="InterPro" id="IPR047187">
    <property type="entry name" value="SF1_C_Upf1"/>
</dbReference>
<evidence type="ECO:0000256" key="2">
    <source>
        <dbReference type="PROSITE-ProRule" id="PRU00723"/>
    </source>
</evidence>
<keyword evidence="1" id="KW-0378">Hydrolase</keyword>
<dbReference type="PROSITE" id="PS50103">
    <property type="entry name" value="ZF_C3H1"/>
    <property type="match status" value="2"/>
</dbReference>
<feature type="domain" description="C3H1-type" evidence="4">
    <location>
        <begin position="26"/>
        <end position="49"/>
    </location>
</feature>
<keyword evidence="1" id="KW-0347">Helicase</keyword>
<keyword evidence="2" id="KW-0479">Metal-binding</keyword>
<gene>
    <name evidence="5" type="ORF">TWF694_003763</name>
</gene>
<dbReference type="GO" id="GO:0031380">
    <property type="term" value="C:nuclear RNA-directed RNA polymerase complex"/>
    <property type="evidence" value="ECO:0007669"/>
    <property type="project" value="TreeGrafter"/>
</dbReference>